<dbReference type="InterPro" id="IPR002129">
    <property type="entry name" value="PyrdxlP-dep_de-COase"/>
</dbReference>
<evidence type="ECO:0008006" key="7">
    <source>
        <dbReference type="Google" id="ProtNLM"/>
    </source>
</evidence>
<dbReference type="InterPro" id="IPR015424">
    <property type="entry name" value="PyrdxlP-dep_Trfase"/>
</dbReference>
<keyword evidence="4" id="KW-0663">Pyridoxal phosphate</keyword>
<name>A0A0F9VF39_9ZZZZ</name>
<dbReference type="GO" id="GO:0030170">
    <property type="term" value="F:pyridoxal phosphate binding"/>
    <property type="evidence" value="ECO:0007669"/>
    <property type="project" value="InterPro"/>
</dbReference>
<dbReference type="EMBL" id="LAZR01000052">
    <property type="protein sequence ID" value="KKN98382.1"/>
    <property type="molecule type" value="Genomic_DNA"/>
</dbReference>
<dbReference type="Gene3D" id="3.90.1150.170">
    <property type="match status" value="1"/>
</dbReference>
<dbReference type="SUPFAM" id="SSF53383">
    <property type="entry name" value="PLP-dependent transferases"/>
    <property type="match status" value="1"/>
</dbReference>
<dbReference type="InterPro" id="IPR010977">
    <property type="entry name" value="Aromatic_deC"/>
</dbReference>
<dbReference type="PANTHER" id="PTHR45677:SF8">
    <property type="entry name" value="CYSTEINE SULFINIC ACID DECARBOXYLASE"/>
    <property type="match status" value="1"/>
</dbReference>
<protein>
    <recommendedName>
        <fullName evidence="7">L-2,4-diaminobutyrate decarboxylase</fullName>
    </recommendedName>
</protein>
<gene>
    <name evidence="6" type="ORF">LCGC14_0149160</name>
</gene>
<sequence length="480" mass="54199">MHKELLEQVYKTSDFNTNGHILIDHLTAHLEDKLNDTSRNAINWNEPEKELQFWKEFLSDGDSKDMFQEIIKRTTYVHHPHYMGHQVSPPAPITALTGLISALLNNGTAVYEMGMSSNAIERLVIETICNKLGYNDTSGGFLTSGGTLANLTALLSARKAITKRDIWNDGNQNQLGIMVSEEAHYCVDRAARIMGLGEQGIIKIPVTKEFRMNTDLLETKFNEAKDKGIEIFAIVGSAPSTATGIFDNLEVIGAFAKKHNIWFHTDGAHGGAGVFSNKYKYTLKGIDQADSVVIDGHKMMMMPALTTALLYKNEVNAKTTFSQKADYLLSDSEHEDWYNSGKRTFECTKNMMSIHWFTLLKLYGEEVFDANVTHLYDMGALFATLIEEEPNFELALKPMSNIVCFRYCEPGLNTENLNELNVKIRQALLHDGEFYIVQTKLNGIQYMRITVMNPFTKTEHLQQLLNKIKKESKDILSNSQ</sequence>
<evidence type="ECO:0000313" key="6">
    <source>
        <dbReference type="EMBL" id="KKN98382.1"/>
    </source>
</evidence>
<dbReference type="GO" id="GO:0019752">
    <property type="term" value="P:carboxylic acid metabolic process"/>
    <property type="evidence" value="ECO:0007669"/>
    <property type="project" value="InterPro"/>
</dbReference>
<evidence type="ECO:0000256" key="2">
    <source>
        <dbReference type="ARBA" id="ARBA00009533"/>
    </source>
</evidence>
<dbReference type="GO" id="GO:0005737">
    <property type="term" value="C:cytoplasm"/>
    <property type="evidence" value="ECO:0007669"/>
    <property type="project" value="TreeGrafter"/>
</dbReference>
<comment type="cofactor">
    <cofactor evidence="1">
        <name>pyridoxal 5'-phosphate</name>
        <dbReference type="ChEBI" id="CHEBI:597326"/>
    </cofactor>
</comment>
<dbReference type="GO" id="GO:0006520">
    <property type="term" value="P:amino acid metabolic process"/>
    <property type="evidence" value="ECO:0007669"/>
    <property type="project" value="InterPro"/>
</dbReference>
<dbReference type="GO" id="GO:0016831">
    <property type="term" value="F:carboxy-lyase activity"/>
    <property type="evidence" value="ECO:0007669"/>
    <property type="project" value="UniProtKB-KW"/>
</dbReference>
<proteinExistence type="inferred from homology"/>
<reference evidence="6" key="1">
    <citation type="journal article" date="2015" name="Nature">
        <title>Complex archaea that bridge the gap between prokaryotes and eukaryotes.</title>
        <authorList>
            <person name="Spang A."/>
            <person name="Saw J.H."/>
            <person name="Jorgensen S.L."/>
            <person name="Zaremba-Niedzwiedzka K."/>
            <person name="Martijn J."/>
            <person name="Lind A.E."/>
            <person name="van Eijk R."/>
            <person name="Schleper C."/>
            <person name="Guy L."/>
            <person name="Ettema T.J."/>
        </authorList>
    </citation>
    <scope>NUCLEOTIDE SEQUENCE</scope>
</reference>
<evidence type="ECO:0000256" key="1">
    <source>
        <dbReference type="ARBA" id="ARBA00001933"/>
    </source>
</evidence>
<evidence type="ECO:0000256" key="3">
    <source>
        <dbReference type="ARBA" id="ARBA00022793"/>
    </source>
</evidence>
<dbReference type="AlphaFoldDB" id="A0A0F9VF39"/>
<dbReference type="InterPro" id="IPR015421">
    <property type="entry name" value="PyrdxlP-dep_Trfase_major"/>
</dbReference>
<evidence type="ECO:0000256" key="4">
    <source>
        <dbReference type="ARBA" id="ARBA00022898"/>
    </source>
</evidence>
<keyword evidence="5" id="KW-0456">Lyase</keyword>
<dbReference type="PANTHER" id="PTHR45677">
    <property type="entry name" value="GLUTAMATE DECARBOXYLASE-RELATED"/>
    <property type="match status" value="1"/>
</dbReference>
<dbReference type="Pfam" id="PF00282">
    <property type="entry name" value="Pyridoxal_deC"/>
    <property type="match status" value="1"/>
</dbReference>
<evidence type="ECO:0000256" key="5">
    <source>
        <dbReference type="ARBA" id="ARBA00023239"/>
    </source>
</evidence>
<dbReference type="PRINTS" id="PR00800">
    <property type="entry name" value="YHDCRBOXLASE"/>
</dbReference>
<accession>A0A0F9VF39</accession>
<dbReference type="Gene3D" id="3.40.640.10">
    <property type="entry name" value="Type I PLP-dependent aspartate aminotransferase-like (Major domain)"/>
    <property type="match status" value="1"/>
</dbReference>
<comment type="similarity">
    <text evidence="2">Belongs to the group II decarboxylase family.</text>
</comment>
<organism evidence="6">
    <name type="scientific">marine sediment metagenome</name>
    <dbReference type="NCBI Taxonomy" id="412755"/>
    <lineage>
        <taxon>unclassified sequences</taxon>
        <taxon>metagenomes</taxon>
        <taxon>ecological metagenomes</taxon>
    </lineage>
</organism>
<keyword evidence="3" id="KW-0210">Decarboxylase</keyword>
<comment type="caution">
    <text evidence="6">The sequence shown here is derived from an EMBL/GenBank/DDBJ whole genome shotgun (WGS) entry which is preliminary data.</text>
</comment>